<feature type="domain" description="Reverse transcriptase" evidence="1">
    <location>
        <begin position="67"/>
        <end position="283"/>
    </location>
</feature>
<evidence type="ECO:0000313" key="2">
    <source>
        <dbReference type="EMBL" id="KEI70149.1"/>
    </source>
</evidence>
<gene>
    <name evidence="2" type="ORF">GV64_04775</name>
</gene>
<evidence type="ECO:0000259" key="1">
    <source>
        <dbReference type="PROSITE" id="PS50878"/>
    </source>
</evidence>
<dbReference type="PROSITE" id="PS50878">
    <property type="entry name" value="RT_POL"/>
    <property type="match status" value="1"/>
</dbReference>
<dbReference type="InterPro" id="IPR000477">
    <property type="entry name" value="RT_dom"/>
</dbReference>
<dbReference type="EMBL" id="JOJP01000001">
    <property type="protein sequence ID" value="KEI70149.1"/>
    <property type="molecule type" value="Genomic_DNA"/>
</dbReference>
<dbReference type="CDD" id="cd01646">
    <property type="entry name" value="RT_Bac_retron_I"/>
    <property type="match status" value="1"/>
</dbReference>
<sequence>MTSNYLKVRDFYLSDYDATLFPMETCRYMVEKSASEISDYISKIGNPSEKQHCFLSQETVYASKTKHHLRRTIKLDPVAEYYLYEMAYKNRKIFRKSNNPNRQHFGYRFSEGKKIEIHQSYKEFIDLAERLKCDFKYHIKFDISSYFNSIYHHDLLNWFSAQKTTSADMELLGQFMREINSGFSIDFLPHGLYPTKMLGSHFLSYIDHSELIKCEAMIRFMDDFLLFSDSKDILVKDFETIQKSLGQKSLNINSAKTILFGEEDNSISKVVDEIKERVMGKVNTATGSGIDYEVYIQELKDLNKKEIDHLLSLVSDDNITDDEVSLIIDCICEHTSDFKDYAAEFIYKFPHLSKKIFHKCSSVENYEELSHSLHELVKTAEYLNEYQLFWIAKITEKYLLDTSPCGKIFALLYEHKNATTISKAKILEIPGAKYGMPEWREIHLKNGSSGWLSWASAIGMRNDTKQTKNYLMSYFSKASSINKLIADTVTAS</sequence>
<dbReference type="eggNOG" id="COG3344">
    <property type="taxonomic scope" value="Bacteria"/>
</dbReference>
<name>A0A081K7M3_9GAMM</name>
<keyword evidence="3" id="KW-1185">Reference proteome</keyword>
<protein>
    <recommendedName>
        <fullName evidence="1">Reverse transcriptase domain-containing protein</fullName>
    </recommendedName>
</protein>
<dbReference type="SUPFAM" id="SSF56672">
    <property type="entry name" value="DNA/RNA polymerases"/>
    <property type="match status" value="1"/>
</dbReference>
<comment type="caution">
    <text evidence="2">The sequence shown here is derived from an EMBL/GenBank/DDBJ whole genome shotgun (WGS) entry which is preliminary data.</text>
</comment>
<dbReference type="Pfam" id="PF00078">
    <property type="entry name" value="RVT_1"/>
    <property type="match status" value="1"/>
</dbReference>
<reference evidence="2 3" key="1">
    <citation type="submission" date="2014-06" db="EMBL/GenBank/DDBJ databases">
        <title>Whole Genome Sequences of Three Symbiotic Endozoicomonas Bacteria.</title>
        <authorList>
            <person name="Neave M.J."/>
            <person name="Apprill A."/>
            <person name="Voolstra C.R."/>
        </authorList>
    </citation>
    <scope>NUCLEOTIDE SEQUENCE [LARGE SCALE GENOMIC DNA]</scope>
    <source>
        <strain evidence="2 3">DSM 22380</strain>
    </source>
</reference>
<dbReference type="NCBIfam" id="NF041750">
    <property type="entry name" value="Drt5"/>
    <property type="match status" value="1"/>
</dbReference>
<dbReference type="Proteomes" id="UP000027997">
    <property type="component" value="Unassembled WGS sequence"/>
</dbReference>
<dbReference type="AlphaFoldDB" id="A0A081K7M3"/>
<dbReference type="InterPro" id="IPR043502">
    <property type="entry name" value="DNA/RNA_pol_sf"/>
</dbReference>
<evidence type="ECO:0000313" key="3">
    <source>
        <dbReference type="Proteomes" id="UP000027997"/>
    </source>
</evidence>
<organism evidence="2 3">
    <name type="scientific">Endozoicomonas elysicola</name>
    <dbReference type="NCBI Taxonomy" id="305900"/>
    <lineage>
        <taxon>Bacteria</taxon>
        <taxon>Pseudomonadati</taxon>
        <taxon>Pseudomonadota</taxon>
        <taxon>Gammaproteobacteria</taxon>
        <taxon>Oceanospirillales</taxon>
        <taxon>Endozoicomonadaceae</taxon>
        <taxon>Endozoicomonas</taxon>
    </lineage>
</organism>
<proteinExistence type="predicted"/>
<accession>A0A081K7M3</accession>
<dbReference type="STRING" id="305900.GV64_04775"/>
<dbReference type="RefSeq" id="WP_026258495.1">
    <property type="nucleotide sequence ID" value="NZ_JOJP01000001.1"/>
</dbReference>